<feature type="compositionally biased region" description="Acidic residues" evidence="1">
    <location>
        <begin position="134"/>
        <end position="144"/>
    </location>
</feature>
<dbReference type="Proteomes" id="UP000298663">
    <property type="component" value="Unassembled WGS sequence"/>
</dbReference>
<organism evidence="2 3">
    <name type="scientific">Steinernema carpocapsae</name>
    <name type="common">Entomopathogenic nematode</name>
    <dbReference type="NCBI Taxonomy" id="34508"/>
    <lineage>
        <taxon>Eukaryota</taxon>
        <taxon>Metazoa</taxon>
        <taxon>Ecdysozoa</taxon>
        <taxon>Nematoda</taxon>
        <taxon>Chromadorea</taxon>
        <taxon>Rhabditida</taxon>
        <taxon>Tylenchina</taxon>
        <taxon>Panagrolaimomorpha</taxon>
        <taxon>Strongyloidoidea</taxon>
        <taxon>Steinernematidae</taxon>
        <taxon>Steinernema</taxon>
    </lineage>
</organism>
<gene>
    <name evidence="2" type="ORF">L596_002061</name>
</gene>
<feature type="region of interest" description="Disordered" evidence="1">
    <location>
        <begin position="38"/>
        <end position="163"/>
    </location>
</feature>
<feature type="compositionally biased region" description="Basic and acidic residues" evidence="1">
    <location>
        <begin position="95"/>
        <end position="125"/>
    </location>
</feature>
<reference evidence="2 3" key="2">
    <citation type="journal article" date="2019" name="G3 (Bethesda)">
        <title>Hybrid Assembly of the Genome of the Entomopathogenic Nematode Steinernema carpocapsae Identifies the X-Chromosome.</title>
        <authorList>
            <person name="Serra L."/>
            <person name="Macchietto M."/>
            <person name="Macias-Munoz A."/>
            <person name="McGill C.J."/>
            <person name="Rodriguez I.M."/>
            <person name="Rodriguez B."/>
            <person name="Murad R."/>
            <person name="Mortazavi A."/>
        </authorList>
    </citation>
    <scope>NUCLEOTIDE SEQUENCE [LARGE SCALE GENOMIC DNA]</scope>
    <source>
        <strain evidence="2 3">ALL</strain>
    </source>
</reference>
<feature type="compositionally biased region" description="Basic residues" evidence="1">
    <location>
        <begin position="150"/>
        <end position="163"/>
    </location>
</feature>
<evidence type="ECO:0000313" key="3">
    <source>
        <dbReference type="Proteomes" id="UP000298663"/>
    </source>
</evidence>
<evidence type="ECO:0000256" key="1">
    <source>
        <dbReference type="SAM" id="MobiDB-lite"/>
    </source>
</evidence>
<evidence type="ECO:0000313" key="2">
    <source>
        <dbReference type="EMBL" id="TMS34478.1"/>
    </source>
</evidence>
<comment type="caution">
    <text evidence="2">The sequence shown here is derived from an EMBL/GenBank/DDBJ whole genome shotgun (WGS) entry which is preliminary data.</text>
</comment>
<proteinExistence type="predicted"/>
<name>A0A4U8US10_STECR</name>
<reference evidence="2 3" key="1">
    <citation type="journal article" date="2015" name="Genome Biol.">
        <title>Comparative genomics of Steinernema reveals deeply conserved gene regulatory networks.</title>
        <authorList>
            <person name="Dillman A.R."/>
            <person name="Macchietto M."/>
            <person name="Porter C.F."/>
            <person name="Rogers A."/>
            <person name="Williams B."/>
            <person name="Antoshechkin I."/>
            <person name="Lee M.M."/>
            <person name="Goodwin Z."/>
            <person name="Lu X."/>
            <person name="Lewis E.E."/>
            <person name="Goodrich-Blair H."/>
            <person name="Stock S.P."/>
            <person name="Adams B.J."/>
            <person name="Sternberg P.W."/>
            <person name="Mortazavi A."/>
        </authorList>
    </citation>
    <scope>NUCLEOTIDE SEQUENCE [LARGE SCALE GENOMIC DNA]</scope>
    <source>
        <strain evidence="2 3">ALL</strain>
    </source>
</reference>
<feature type="compositionally biased region" description="Basic and acidic residues" evidence="1">
    <location>
        <begin position="58"/>
        <end position="77"/>
    </location>
</feature>
<accession>A0A4U8US10</accession>
<protein>
    <submittedName>
        <fullName evidence="2">Uncharacterized protein</fullName>
    </submittedName>
</protein>
<sequence length="163" mass="18957">MNRPVINLVGENMTQRDFDEYRRQRCAAWTNESTNDVDLFVEAPPMDDNLVGARSRRERQEKEPERTREKSPVKEEPESPPADPEPEEEIAGSEENYRSWRDRETTPHPLKIKKEAQKEAEKRSSPELSPVEASEAENLAEENPTENGRLRRSSRLQKNKKTN</sequence>
<keyword evidence="3" id="KW-1185">Reference proteome</keyword>
<dbReference type="AlphaFoldDB" id="A0A4U8US10"/>
<dbReference type="EMBL" id="AZBU02000001">
    <property type="protein sequence ID" value="TMS34478.1"/>
    <property type="molecule type" value="Genomic_DNA"/>
</dbReference>